<comment type="caution">
    <text evidence="2">The sequence shown here is derived from an EMBL/GenBank/DDBJ whole genome shotgun (WGS) entry which is preliminary data.</text>
</comment>
<dbReference type="Gene3D" id="1.25.40.60">
    <property type="match status" value="1"/>
</dbReference>
<dbReference type="SUPFAM" id="SSF56815">
    <property type="entry name" value="Sec1/munc18-like (SM) proteins"/>
    <property type="match status" value="1"/>
</dbReference>
<dbReference type="InterPro" id="IPR043154">
    <property type="entry name" value="Sec-1-like_dom1"/>
</dbReference>
<proteinExistence type="inferred from homology"/>
<keyword evidence="3" id="KW-1185">Reference proteome</keyword>
<dbReference type="EMBL" id="CAJZBQ010000062">
    <property type="protein sequence ID" value="CAG9335676.1"/>
    <property type="molecule type" value="Genomic_DNA"/>
</dbReference>
<sequence>MDQATNSLYNLTRDRILEGILGEMKKTASYLILVVDQTSLSILNSIATVLDVTERGISVIEQLEKSRKPMPDIEAIYFVIPSTHTVKLLVEDYSHEPMYRSAHLFFTSDVNDSLMRFMANSSLYNYVKTFKEVNCEFSLCGQDAFSLERPGILGNLYMSNPDERSDLIISMAKQVSHICSVLKELPSVCYQSSSPQARELGLEIEQQIELLYRKLPEFEINDNRATLIVLDRKFDMTTPIAHDVHYEAMLKDLLNVSHDGKVKYESSDNSNVKTVKDAVLNEIDPLWVKYRYEEVDDAQKILGTDLQEFRAQNQEIEVAQQQQEIDDMKVAAKVVSNLSEYNDMVSRFALHSFLIDKCLQQFINAGIKEITEIEQILMTGIDTQKNEVKEDKIIERIVRLISTLSNPKEKLRLSILATIAMDLKERDRKAITEHLSANQIMILTKLQHLGIDLQNQLTNKTMKRIDKESVKLLKSKITEIQKIFCYAVPKLSEILDLGLNGQLDPNIFEFGRKGGPSFIEQREAAVGSLRRKSALPRNSVHSKRVIIFILGGVSLAELRFVKSHPEAHIIIGGSRVMTPDEFIDDISNIDKKSKPEEEKLDHDEIHIDLDFR</sequence>
<evidence type="ECO:0000313" key="2">
    <source>
        <dbReference type="EMBL" id="CAG9335676.1"/>
    </source>
</evidence>
<dbReference type="InterPro" id="IPR027482">
    <property type="entry name" value="Sec1-like_dom2"/>
</dbReference>
<dbReference type="GO" id="GO:0016192">
    <property type="term" value="P:vesicle-mediated transport"/>
    <property type="evidence" value="ECO:0007669"/>
    <property type="project" value="InterPro"/>
</dbReference>
<dbReference type="Gene3D" id="3.90.830.10">
    <property type="entry name" value="Syntaxin Binding Protein 1, Chain A, domain 2"/>
    <property type="match status" value="1"/>
</dbReference>
<dbReference type="Pfam" id="PF00995">
    <property type="entry name" value="Sec1"/>
    <property type="match status" value="1"/>
</dbReference>
<dbReference type="PANTHER" id="PTHR11679">
    <property type="entry name" value="VESICLE PROTEIN SORTING-ASSOCIATED"/>
    <property type="match status" value="1"/>
</dbReference>
<dbReference type="Gene3D" id="3.40.50.1910">
    <property type="match status" value="1"/>
</dbReference>
<dbReference type="InterPro" id="IPR036045">
    <property type="entry name" value="Sec1-like_sf"/>
</dbReference>
<accession>A0AAU9KCC7</accession>
<evidence type="ECO:0008006" key="4">
    <source>
        <dbReference type="Google" id="ProtNLM"/>
    </source>
</evidence>
<reference evidence="2" key="1">
    <citation type="submission" date="2021-09" db="EMBL/GenBank/DDBJ databases">
        <authorList>
            <consortium name="AG Swart"/>
            <person name="Singh M."/>
            <person name="Singh A."/>
            <person name="Seah K."/>
            <person name="Emmerich C."/>
        </authorList>
    </citation>
    <scope>NUCLEOTIDE SEQUENCE</scope>
    <source>
        <strain evidence="2">ATCC30299</strain>
    </source>
</reference>
<gene>
    <name evidence="2" type="ORF">BSTOLATCC_MIC64139</name>
</gene>
<dbReference type="InterPro" id="IPR043127">
    <property type="entry name" value="Sec-1-like_dom3a"/>
</dbReference>
<organism evidence="2 3">
    <name type="scientific">Blepharisma stoltei</name>
    <dbReference type="NCBI Taxonomy" id="1481888"/>
    <lineage>
        <taxon>Eukaryota</taxon>
        <taxon>Sar</taxon>
        <taxon>Alveolata</taxon>
        <taxon>Ciliophora</taxon>
        <taxon>Postciliodesmatophora</taxon>
        <taxon>Heterotrichea</taxon>
        <taxon>Heterotrichida</taxon>
        <taxon>Blepharismidae</taxon>
        <taxon>Blepharisma</taxon>
    </lineage>
</organism>
<evidence type="ECO:0000256" key="1">
    <source>
        <dbReference type="ARBA" id="ARBA00009884"/>
    </source>
</evidence>
<dbReference type="Proteomes" id="UP001162131">
    <property type="component" value="Unassembled WGS sequence"/>
</dbReference>
<dbReference type="PIRSF" id="PIRSF005715">
    <property type="entry name" value="VPS45_Sec1"/>
    <property type="match status" value="1"/>
</dbReference>
<comment type="similarity">
    <text evidence="1">Belongs to the STXBP/unc-18/SEC1 family.</text>
</comment>
<name>A0AAU9KCC7_9CILI</name>
<protein>
    <recommendedName>
        <fullName evidence="4">Sec1-like protein</fullName>
    </recommendedName>
</protein>
<dbReference type="Gene3D" id="3.40.50.2060">
    <property type="match status" value="1"/>
</dbReference>
<evidence type="ECO:0000313" key="3">
    <source>
        <dbReference type="Proteomes" id="UP001162131"/>
    </source>
</evidence>
<dbReference type="AlphaFoldDB" id="A0AAU9KCC7"/>
<dbReference type="InterPro" id="IPR001619">
    <property type="entry name" value="Sec1-like"/>
</dbReference>